<gene>
    <name evidence="4" type="ORF">HCK00_13195</name>
</gene>
<dbReference type="Proteomes" id="UP000695264">
    <property type="component" value="Unassembled WGS sequence"/>
</dbReference>
<reference evidence="4 5" key="1">
    <citation type="submission" date="2020-03" db="EMBL/GenBank/DDBJ databases">
        <title>WGS of actinomycetes isolated from Thailand.</title>
        <authorList>
            <person name="Thawai C."/>
        </authorList>
    </citation>
    <scope>NUCLEOTIDE SEQUENCE [LARGE SCALE GENOMIC DNA]</scope>
    <source>
        <strain evidence="4 5">PLAI 1-29</strain>
    </source>
</reference>
<feature type="compositionally biased region" description="Gly residues" evidence="1">
    <location>
        <begin position="60"/>
        <end position="75"/>
    </location>
</feature>
<dbReference type="Pfam" id="PF04205">
    <property type="entry name" value="FMN_bind"/>
    <property type="match status" value="1"/>
</dbReference>
<evidence type="ECO:0000313" key="4">
    <source>
        <dbReference type="EMBL" id="NJQ01458.1"/>
    </source>
</evidence>
<protein>
    <submittedName>
        <fullName evidence="4">FMN-binding protein</fullName>
    </submittedName>
</protein>
<keyword evidence="2" id="KW-0732">Signal</keyword>
<evidence type="ECO:0000256" key="2">
    <source>
        <dbReference type="SAM" id="SignalP"/>
    </source>
</evidence>
<name>A0ABX1BYR3_9ACTN</name>
<feature type="chain" id="PRO_5046954288" evidence="2">
    <location>
        <begin position="31"/>
        <end position="189"/>
    </location>
</feature>
<dbReference type="InterPro" id="IPR007329">
    <property type="entry name" value="FMN-bd"/>
</dbReference>
<evidence type="ECO:0000259" key="3">
    <source>
        <dbReference type="SMART" id="SM00900"/>
    </source>
</evidence>
<dbReference type="SMART" id="SM00900">
    <property type="entry name" value="FMN_bind"/>
    <property type="match status" value="1"/>
</dbReference>
<feature type="domain" description="FMN-binding" evidence="3">
    <location>
        <begin position="110"/>
        <end position="187"/>
    </location>
</feature>
<proteinExistence type="predicted"/>
<feature type="signal peptide" evidence="2">
    <location>
        <begin position="1"/>
        <end position="30"/>
    </location>
</feature>
<comment type="caution">
    <text evidence="4">The sequence shown here is derived from an EMBL/GenBank/DDBJ whole genome shotgun (WGS) entry which is preliminary data.</text>
</comment>
<feature type="region of interest" description="Disordered" evidence="1">
    <location>
        <begin position="31"/>
        <end position="105"/>
    </location>
</feature>
<evidence type="ECO:0000256" key="1">
    <source>
        <dbReference type="SAM" id="MobiDB-lite"/>
    </source>
</evidence>
<organism evidence="4 5">
    <name type="scientific">Streptomyces zingiberis</name>
    <dbReference type="NCBI Taxonomy" id="2053010"/>
    <lineage>
        <taxon>Bacteria</taxon>
        <taxon>Bacillati</taxon>
        <taxon>Actinomycetota</taxon>
        <taxon>Actinomycetes</taxon>
        <taxon>Kitasatosporales</taxon>
        <taxon>Streptomycetaceae</taxon>
        <taxon>Streptomyces</taxon>
    </lineage>
</organism>
<sequence>MRKHPMRRILLSSAATVSGVVLLLALKAPAPPWAPQQTAGDNPVAAAPPAPQAPPAAGGETAGGGQPPQGGGQDGQGAQEDQGGQGDQADQGGQGAARTRTVMGDVVRTQYGPVQARITLTGGRITAADAAQAPSGDAQTDSVTARAVPELGKRAVQAQNADIDTVSGATFTSEGYKTSLQSALDRAGG</sequence>
<keyword evidence="5" id="KW-1185">Reference proteome</keyword>
<accession>A0ABX1BYR3</accession>
<dbReference type="EMBL" id="JAATEN010000008">
    <property type="protein sequence ID" value="NJQ01458.1"/>
    <property type="molecule type" value="Genomic_DNA"/>
</dbReference>
<dbReference type="Gene3D" id="3.90.1010.20">
    <property type="match status" value="1"/>
</dbReference>
<evidence type="ECO:0000313" key="5">
    <source>
        <dbReference type="Proteomes" id="UP000695264"/>
    </source>
</evidence>
<feature type="compositionally biased region" description="Low complexity" evidence="1">
    <location>
        <begin position="76"/>
        <end position="91"/>
    </location>
</feature>